<reference evidence="1 2" key="1">
    <citation type="submission" date="2016-11" db="EMBL/GenBank/DDBJ databases">
        <title>Complete genome sequence of Streptomyces niveus SCSIO 3406.</title>
        <authorList>
            <person name="Zhu Q."/>
            <person name="Cheng W."/>
            <person name="Song Y."/>
            <person name="Li Q."/>
            <person name="Ju J."/>
        </authorList>
    </citation>
    <scope>NUCLEOTIDE SEQUENCE [LARGE SCALE GENOMIC DNA]</scope>
    <source>
        <strain evidence="1 2">SCSIO 3406</strain>
    </source>
</reference>
<dbReference type="GO" id="GO:0003677">
    <property type="term" value="F:DNA binding"/>
    <property type="evidence" value="ECO:0007669"/>
    <property type="project" value="InterPro"/>
</dbReference>
<dbReference type="EMBL" id="CP018047">
    <property type="protein sequence ID" value="AQU70479.1"/>
    <property type="molecule type" value="Genomic_DNA"/>
</dbReference>
<evidence type="ECO:0000313" key="2">
    <source>
        <dbReference type="Proteomes" id="UP000189677"/>
    </source>
</evidence>
<gene>
    <name evidence="1" type="ORF">BBN63_34250</name>
</gene>
<accession>A0A1U9R2B3</accession>
<sequence>MTPDGWELHFERRKPVHIRRLDDAASQAKVALSREIGSDENSVSVQIRYDLASDELSSQIRAAVQATADAARTQTAAAVKMRDAVKSLKKHGLTGRDIAHVLGVSPQRVSQLLRG</sequence>
<dbReference type="Proteomes" id="UP000189677">
    <property type="component" value="Chromosome"/>
</dbReference>
<organism evidence="1 2">
    <name type="scientific">Streptomyces niveus</name>
    <name type="common">Streptomyces spheroides</name>
    <dbReference type="NCBI Taxonomy" id="193462"/>
    <lineage>
        <taxon>Bacteria</taxon>
        <taxon>Bacillati</taxon>
        <taxon>Actinomycetota</taxon>
        <taxon>Actinomycetes</taxon>
        <taxon>Kitasatosporales</taxon>
        <taxon>Streptomycetaceae</taxon>
        <taxon>Streptomyces</taxon>
    </lineage>
</organism>
<dbReference type="InterPro" id="IPR010982">
    <property type="entry name" value="Lambda_DNA-bd_dom_sf"/>
</dbReference>
<keyword evidence="2" id="KW-1185">Reference proteome</keyword>
<dbReference type="KEGG" id="snw:BBN63_34250"/>
<protein>
    <submittedName>
        <fullName evidence="1">Uncharacterized protein</fullName>
    </submittedName>
</protein>
<dbReference type="AlphaFoldDB" id="A0A1U9R2B3"/>
<evidence type="ECO:0000313" key="1">
    <source>
        <dbReference type="EMBL" id="AQU70479.1"/>
    </source>
</evidence>
<name>A0A1U9R2B3_STRNV</name>
<proteinExistence type="predicted"/>
<dbReference type="Gene3D" id="1.10.260.40">
    <property type="entry name" value="lambda repressor-like DNA-binding domains"/>
    <property type="match status" value="1"/>
</dbReference>